<proteinExistence type="predicted"/>
<dbReference type="AlphaFoldDB" id="A0A1H1P7U7"/>
<gene>
    <name evidence="2" type="ORF">SAMN05444158_0913</name>
</gene>
<accession>A0A1H1P7U7</accession>
<evidence type="ECO:0000256" key="1">
    <source>
        <dbReference type="SAM" id="Phobius"/>
    </source>
</evidence>
<keyword evidence="1" id="KW-1133">Transmembrane helix</keyword>
<name>A0A1H1P7U7_9BRAD</name>
<evidence type="ECO:0000313" key="3">
    <source>
        <dbReference type="Proteomes" id="UP000243904"/>
    </source>
</evidence>
<reference evidence="3" key="1">
    <citation type="submission" date="2016-10" db="EMBL/GenBank/DDBJ databases">
        <authorList>
            <person name="Varghese N."/>
            <person name="Submissions S."/>
        </authorList>
    </citation>
    <scope>NUCLEOTIDE SEQUENCE [LARGE SCALE GENOMIC DNA]</scope>
    <source>
        <strain evidence="3">GAS369</strain>
    </source>
</reference>
<keyword evidence="1" id="KW-0472">Membrane</keyword>
<organism evidence="2 3">
    <name type="scientific">Bradyrhizobium canariense</name>
    <dbReference type="NCBI Taxonomy" id="255045"/>
    <lineage>
        <taxon>Bacteria</taxon>
        <taxon>Pseudomonadati</taxon>
        <taxon>Pseudomonadota</taxon>
        <taxon>Alphaproteobacteria</taxon>
        <taxon>Hyphomicrobiales</taxon>
        <taxon>Nitrobacteraceae</taxon>
        <taxon>Bradyrhizobium</taxon>
    </lineage>
</organism>
<feature type="transmembrane region" description="Helical" evidence="1">
    <location>
        <begin position="25"/>
        <end position="43"/>
    </location>
</feature>
<sequence>MENETGPTTSLKGLVQWAITPPQAYVVYVIGLLLVFSVSYLAGTMNPKKSPGAEPPAVSAPRN</sequence>
<evidence type="ECO:0000313" key="2">
    <source>
        <dbReference type="EMBL" id="SDS07272.1"/>
    </source>
</evidence>
<dbReference type="EMBL" id="LT629750">
    <property type="protein sequence ID" value="SDS07272.1"/>
    <property type="molecule type" value="Genomic_DNA"/>
</dbReference>
<dbReference type="Proteomes" id="UP000243904">
    <property type="component" value="Chromosome I"/>
</dbReference>
<keyword evidence="1" id="KW-0812">Transmembrane</keyword>
<protein>
    <submittedName>
        <fullName evidence="2">Uncharacterized protein</fullName>
    </submittedName>
</protein>
<keyword evidence="3" id="KW-1185">Reference proteome</keyword>